<dbReference type="AlphaFoldDB" id="A0AAE0BEC2"/>
<accession>A0AAE0BEC2</accession>
<feature type="region of interest" description="Disordered" evidence="1">
    <location>
        <begin position="1"/>
        <end position="35"/>
    </location>
</feature>
<dbReference type="Proteomes" id="UP001190700">
    <property type="component" value="Unassembled WGS sequence"/>
</dbReference>
<evidence type="ECO:0000313" key="2">
    <source>
        <dbReference type="EMBL" id="KAK3234393.1"/>
    </source>
</evidence>
<evidence type="ECO:0000313" key="3">
    <source>
        <dbReference type="Proteomes" id="UP001190700"/>
    </source>
</evidence>
<feature type="compositionally biased region" description="Low complexity" evidence="1">
    <location>
        <begin position="18"/>
        <end position="35"/>
    </location>
</feature>
<sequence length="308" mass="33555">MELIKQQQQHQEEFAKNQLQQQQQQRQQQLLQQQQQAAVIATMSGQITTLTAEVAANKLAGSSSSGSSAAGKKKGAEAEIARRKCLPYVPEDPRNPFPPKPKNLETDMPQVCPMYGDKTYDVLSKTTASSMKYEYVVLAPALSYMHDYLSYVTETVDGLTKTHYSAEEAVERLKRVENSIHGVYSLLCNRFTVLQLCAAIDGEGAGKSDSDSLRTKLKFVEDCVYQGTEDLVTDTLLKEYIDEFERGKNKASLYANMKNAALAETGGRGGGRGGKGGWRDDKKEQSPAGGKGKGKGRGKPSGNAGADA</sequence>
<comment type="caution">
    <text evidence="2">The sequence shown here is derived from an EMBL/GenBank/DDBJ whole genome shotgun (WGS) entry which is preliminary data.</text>
</comment>
<feature type="compositionally biased region" description="Gly residues" evidence="1">
    <location>
        <begin position="266"/>
        <end position="276"/>
    </location>
</feature>
<organism evidence="2 3">
    <name type="scientific">Cymbomonas tetramitiformis</name>
    <dbReference type="NCBI Taxonomy" id="36881"/>
    <lineage>
        <taxon>Eukaryota</taxon>
        <taxon>Viridiplantae</taxon>
        <taxon>Chlorophyta</taxon>
        <taxon>Pyramimonadophyceae</taxon>
        <taxon>Pyramimonadales</taxon>
        <taxon>Pyramimonadaceae</taxon>
        <taxon>Cymbomonas</taxon>
    </lineage>
</organism>
<gene>
    <name evidence="2" type="ORF">CYMTET_55335</name>
</gene>
<protein>
    <submittedName>
        <fullName evidence="2">Uncharacterized protein</fullName>
    </submittedName>
</protein>
<proteinExistence type="predicted"/>
<evidence type="ECO:0000256" key="1">
    <source>
        <dbReference type="SAM" id="MobiDB-lite"/>
    </source>
</evidence>
<name>A0AAE0BEC2_9CHLO</name>
<keyword evidence="3" id="KW-1185">Reference proteome</keyword>
<feature type="region of interest" description="Disordered" evidence="1">
    <location>
        <begin position="263"/>
        <end position="308"/>
    </location>
</feature>
<reference evidence="2 3" key="1">
    <citation type="journal article" date="2015" name="Genome Biol. Evol.">
        <title>Comparative Genomics of a Bacterivorous Green Alga Reveals Evolutionary Causalities and Consequences of Phago-Mixotrophic Mode of Nutrition.</title>
        <authorList>
            <person name="Burns J.A."/>
            <person name="Paasch A."/>
            <person name="Narechania A."/>
            <person name="Kim E."/>
        </authorList>
    </citation>
    <scope>NUCLEOTIDE SEQUENCE [LARGE SCALE GENOMIC DNA]</scope>
    <source>
        <strain evidence="2 3">PLY_AMNH</strain>
    </source>
</reference>
<dbReference type="EMBL" id="LGRX02035499">
    <property type="protein sequence ID" value="KAK3234393.1"/>
    <property type="molecule type" value="Genomic_DNA"/>
</dbReference>